<protein>
    <submittedName>
        <fullName evidence="2">Uncharacterized protein</fullName>
    </submittedName>
</protein>
<evidence type="ECO:0000313" key="2">
    <source>
        <dbReference type="EMBL" id="MBQ0934625.1"/>
    </source>
</evidence>
<comment type="caution">
    <text evidence="2">The sequence shown here is derived from an EMBL/GenBank/DDBJ whole genome shotgun (WGS) entry which is preliminary data.</text>
</comment>
<name>A0ABS5DTZ3_9BURK</name>
<evidence type="ECO:0000313" key="3">
    <source>
        <dbReference type="Proteomes" id="UP000672097"/>
    </source>
</evidence>
<keyword evidence="3" id="KW-1185">Reference proteome</keyword>
<dbReference type="RefSeq" id="WP_210806776.1">
    <property type="nucleotide sequence ID" value="NZ_JAGQDG010000002.1"/>
</dbReference>
<reference evidence="2 3" key="1">
    <citation type="submission" date="2021-04" db="EMBL/GenBank/DDBJ databases">
        <title>The genome sequence of type strain Ideonella paludis KCTC 32238.</title>
        <authorList>
            <person name="Liu Y."/>
        </authorList>
    </citation>
    <scope>NUCLEOTIDE SEQUENCE [LARGE SCALE GENOMIC DNA]</scope>
    <source>
        <strain evidence="2 3">KCTC 32238</strain>
    </source>
</reference>
<accession>A0ABS5DTZ3</accession>
<dbReference type="EMBL" id="JAGQDG010000002">
    <property type="protein sequence ID" value="MBQ0934625.1"/>
    <property type="molecule type" value="Genomic_DNA"/>
</dbReference>
<sequence>MARYAAITTAQQTAALTHLIGSGQLKHCKGMTLEMVLQMPLAARIVNLHALLIAQGKHPRLSPKAAPCWGFPAGPPPITQPRPARPPAPRPKRYFDARSAAAGDLDQEDD</sequence>
<dbReference type="Proteomes" id="UP000672097">
    <property type="component" value="Unassembled WGS sequence"/>
</dbReference>
<proteinExistence type="predicted"/>
<organism evidence="2 3">
    <name type="scientific">Ideonella paludis</name>
    <dbReference type="NCBI Taxonomy" id="1233411"/>
    <lineage>
        <taxon>Bacteria</taxon>
        <taxon>Pseudomonadati</taxon>
        <taxon>Pseudomonadota</taxon>
        <taxon>Betaproteobacteria</taxon>
        <taxon>Burkholderiales</taxon>
        <taxon>Sphaerotilaceae</taxon>
        <taxon>Ideonella</taxon>
    </lineage>
</organism>
<gene>
    <name evidence="2" type="ORF">KAK11_04715</name>
</gene>
<feature type="region of interest" description="Disordered" evidence="1">
    <location>
        <begin position="72"/>
        <end position="110"/>
    </location>
</feature>
<evidence type="ECO:0000256" key="1">
    <source>
        <dbReference type="SAM" id="MobiDB-lite"/>
    </source>
</evidence>
<feature type="compositionally biased region" description="Pro residues" evidence="1">
    <location>
        <begin position="73"/>
        <end position="89"/>
    </location>
</feature>